<keyword evidence="5" id="KW-0812">Transmembrane</keyword>
<comment type="similarity">
    <text evidence="1 4">Belongs to the UDP-glycosyltransferase family.</text>
</comment>
<proteinExistence type="inferred from homology"/>
<dbReference type="PANTHER" id="PTHR48043:SF145">
    <property type="entry name" value="FI06409P-RELATED"/>
    <property type="match status" value="1"/>
</dbReference>
<sequence length="532" mass="60355">MQCRSLSENMEFKNLLRFMVVMCFPFMCFGERILVLLPLGSKSHMLALMPVVEALAQKGHNLTIVSGYKSATDINNIHEIQITSIDEILERVKVNWFETQKEDSLTQLKTMMMSLPHTIKFGYEQIMRHPEFQTILLERNVDLVIVDAIVSELTFPIIEHLGVPFIFHCSSLGIPWAAAALEAMGADLNYAAVPFPTTGFDDMMTFGQRLFNLRMAETFRSLRQSYAFDVLDAHVKKDFPNASPTANIMKKASLVLVNSHVTTDWPRSIPPTVIPIGAVHARPAKQLPLQLKQIADEANDGFIVFTLGSMIKATSIPPVTLQIFLRVFSKIPQTVIWKWEGEVSEATPPNVVMANWLPQQDLLGHPNAKLFMTHGGMLGIQETIYHAVPILGFPFCNDQKSNMAMAIKQGFGLKIDWDRIDDDLLYNSITAIINEASFKRNASRLSMLMHDQLVPGTDLAIYWIEHVLRHGGTKHLQVASKDVPFYQRYLVDVVLFLVGILTFMLIFISRMIRFSVRQFARKMPIKLKRKQH</sequence>
<keyword evidence="7" id="KW-1185">Reference proteome</keyword>
<dbReference type="Gene3D" id="3.40.50.2000">
    <property type="entry name" value="Glycogen Phosphorylase B"/>
    <property type="match status" value="2"/>
</dbReference>
<dbReference type="AlphaFoldDB" id="A0AAD5KY92"/>
<dbReference type="Proteomes" id="UP000820818">
    <property type="component" value="Linkage Group LG10"/>
</dbReference>
<dbReference type="SUPFAM" id="SSF53756">
    <property type="entry name" value="UDP-Glycosyltransferase/glycogen phosphorylase"/>
    <property type="match status" value="1"/>
</dbReference>
<evidence type="ECO:0000313" key="6">
    <source>
        <dbReference type="EMBL" id="KAI9551885.1"/>
    </source>
</evidence>
<dbReference type="Pfam" id="PF00201">
    <property type="entry name" value="UDPGT"/>
    <property type="match status" value="1"/>
</dbReference>
<organism evidence="6 7">
    <name type="scientific">Daphnia sinensis</name>
    <dbReference type="NCBI Taxonomy" id="1820382"/>
    <lineage>
        <taxon>Eukaryota</taxon>
        <taxon>Metazoa</taxon>
        <taxon>Ecdysozoa</taxon>
        <taxon>Arthropoda</taxon>
        <taxon>Crustacea</taxon>
        <taxon>Branchiopoda</taxon>
        <taxon>Diplostraca</taxon>
        <taxon>Cladocera</taxon>
        <taxon>Anomopoda</taxon>
        <taxon>Daphniidae</taxon>
        <taxon>Daphnia</taxon>
        <taxon>Daphnia similis group</taxon>
    </lineage>
</organism>
<keyword evidence="3 4" id="KW-0808">Transferase</keyword>
<gene>
    <name evidence="6" type="ORF">GHT06_022221</name>
</gene>
<dbReference type="EMBL" id="WJBH02000010">
    <property type="protein sequence ID" value="KAI9551885.1"/>
    <property type="molecule type" value="Genomic_DNA"/>
</dbReference>
<accession>A0AAD5KY92</accession>
<dbReference type="InterPro" id="IPR002213">
    <property type="entry name" value="UDP_glucos_trans"/>
</dbReference>
<evidence type="ECO:0000256" key="5">
    <source>
        <dbReference type="RuleBase" id="RU362059"/>
    </source>
</evidence>
<evidence type="ECO:0000256" key="1">
    <source>
        <dbReference type="ARBA" id="ARBA00009995"/>
    </source>
</evidence>
<keyword evidence="2 4" id="KW-0328">Glycosyltransferase</keyword>
<dbReference type="PROSITE" id="PS00375">
    <property type="entry name" value="UDPGT"/>
    <property type="match status" value="1"/>
</dbReference>
<comment type="catalytic activity">
    <reaction evidence="5">
        <text>glucuronate acceptor + UDP-alpha-D-glucuronate = acceptor beta-D-glucuronoside + UDP + H(+)</text>
        <dbReference type="Rhea" id="RHEA:21032"/>
        <dbReference type="ChEBI" id="CHEBI:15378"/>
        <dbReference type="ChEBI" id="CHEBI:58052"/>
        <dbReference type="ChEBI" id="CHEBI:58223"/>
        <dbReference type="ChEBI" id="CHEBI:132367"/>
        <dbReference type="ChEBI" id="CHEBI:132368"/>
        <dbReference type="EC" id="2.4.1.17"/>
    </reaction>
</comment>
<comment type="caution">
    <text evidence="6">The sequence shown here is derived from an EMBL/GenBank/DDBJ whole genome shotgun (WGS) entry which is preliminary data.</text>
</comment>
<feature type="transmembrane region" description="Helical" evidence="5">
    <location>
        <begin position="15"/>
        <end position="39"/>
    </location>
</feature>
<dbReference type="PANTHER" id="PTHR48043">
    <property type="entry name" value="EG:EG0003.4 PROTEIN-RELATED"/>
    <property type="match status" value="1"/>
</dbReference>
<dbReference type="GO" id="GO:0016020">
    <property type="term" value="C:membrane"/>
    <property type="evidence" value="ECO:0007669"/>
    <property type="project" value="UniProtKB-SubCell"/>
</dbReference>
<dbReference type="EC" id="2.4.1.17" evidence="5"/>
<dbReference type="FunFam" id="3.40.50.2000:FF:000050">
    <property type="entry name" value="UDP-glucuronosyltransferase"/>
    <property type="match status" value="1"/>
</dbReference>
<dbReference type="InterPro" id="IPR035595">
    <property type="entry name" value="UDP_glycos_trans_CS"/>
</dbReference>
<reference evidence="6 7" key="1">
    <citation type="submission" date="2022-05" db="EMBL/GenBank/DDBJ databases">
        <title>A multi-omics perspective on studying reproductive biology in Daphnia sinensis.</title>
        <authorList>
            <person name="Jia J."/>
        </authorList>
    </citation>
    <scope>NUCLEOTIDE SEQUENCE [LARGE SCALE GENOMIC DNA]</scope>
    <source>
        <strain evidence="6 7">WSL</strain>
    </source>
</reference>
<comment type="caution">
    <text evidence="5">Lacks conserved residue(s) required for the propagation of feature annotation.</text>
</comment>
<keyword evidence="5" id="KW-0472">Membrane</keyword>
<feature type="transmembrane region" description="Helical" evidence="5">
    <location>
        <begin position="489"/>
        <end position="512"/>
    </location>
</feature>
<evidence type="ECO:0000256" key="4">
    <source>
        <dbReference type="RuleBase" id="RU003718"/>
    </source>
</evidence>
<name>A0AAD5KY92_9CRUS</name>
<evidence type="ECO:0000256" key="3">
    <source>
        <dbReference type="ARBA" id="ARBA00022679"/>
    </source>
</evidence>
<dbReference type="InterPro" id="IPR050271">
    <property type="entry name" value="UDP-glycosyltransferase"/>
</dbReference>
<protein>
    <recommendedName>
        <fullName evidence="5">UDP-glucuronosyltransferase</fullName>
        <ecNumber evidence="5">2.4.1.17</ecNumber>
    </recommendedName>
</protein>
<evidence type="ECO:0000313" key="7">
    <source>
        <dbReference type="Proteomes" id="UP000820818"/>
    </source>
</evidence>
<dbReference type="GO" id="GO:0015020">
    <property type="term" value="F:glucuronosyltransferase activity"/>
    <property type="evidence" value="ECO:0007669"/>
    <property type="project" value="UniProtKB-EC"/>
</dbReference>
<dbReference type="CDD" id="cd03784">
    <property type="entry name" value="GT1_Gtf-like"/>
    <property type="match status" value="1"/>
</dbReference>
<comment type="subcellular location">
    <subcellularLocation>
        <location evidence="5">Membrane</location>
        <topology evidence="5">Single-pass membrane protein</topology>
    </subcellularLocation>
</comment>
<evidence type="ECO:0000256" key="2">
    <source>
        <dbReference type="ARBA" id="ARBA00022676"/>
    </source>
</evidence>
<keyword evidence="5" id="KW-1133">Transmembrane helix</keyword>